<dbReference type="AlphaFoldDB" id="A0AAQ3JLK4"/>
<gene>
    <name evidence="2" type="ORF">Cni_G00779</name>
</gene>
<protein>
    <submittedName>
        <fullName evidence="2">Uncharacterized protein</fullName>
    </submittedName>
</protein>
<accession>A0AAQ3JLK4</accession>
<dbReference type="EMBL" id="CP136890">
    <property type="protein sequence ID" value="WOK92088.1"/>
    <property type="molecule type" value="Genomic_DNA"/>
</dbReference>
<keyword evidence="3" id="KW-1185">Reference proteome</keyword>
<dbReference type="Proteomes" id="UP001327560">
    <property type="component" value="Chromosome 1"/>
</dbReference>
<proteinExistence type="predicted"/>
<evidence type="ECO:0000256" key="1">
    <source>
        <dbReference type="SAM" id="MobiDB-lite"/>
    </source>
</evidence>
<reference evidence="2 3" key="1">
    <citation type="submission" date="2023-10" db="EMBL/GenBank/DDBJ databases">
        <title>Chromosome-scale genome assembly provides insights into flower coloration mechanisms of Canna indica.</title>
        <authorList>
            <person name="Li C."/>
        </authorList>
    </citation>
    <scope>NUCLEOTIDE SEQUENCE [LARGE SCALE GENOMIC DNA]</scope>
    <source>
        <tissue evidence="2">Flower</tissue>
    </source>
</reference>
<feature type="region of interest" description="Disordered" evidence="1">
    <location>
        <begin position="1"/>
        <end position="29"/>
    </location>
</feature>
<sequence>MEQPPAPTAAAAATSSGGDNGSIKAKKRASVPEEILAHYESQGLGAREAALEAVSDLQTLLYSSIAAGQGKKDRFMTDSLRKLDNANARLAILESRLDSKPDIGQSLAVGLASGALLRGADAALPHVLGGLRAVWDSVRAATRTSPSAS</sequence>
<evidence type="ECO:0000313" key="3">
    <source>
        <dbReference type="Proteomes" id="UP001327560"/>
    </source>
</evidence>
<name>A0AAQ3JLK4_9LILI</name>
<organism evidence="2 3">
    <name type="scientific">Canna indica</name>
    <name type="common">Indian-shot</name>
    <dbReference type="NCBI Taxonomy" id="4628"/>
    <lineage>
        <taxon>Eukaryota</taxon>
        <taxon>Viridiplantae</taxon>
        <taxon>Streptophyta</taxon>
        <taxon>Embryophyta</taxon>
        <taxon>Tracheophyta</taxon>
        <taxon>Spermatophyta</taxon>
        <taxon>Magnoliopsida</taxon>
        <taxon>Liliopsida</taxon>
        <taxon>Zingiberales</taxon>
        <taxon>Cannaceae</taxon>
        <taxon>Canna</taxon>
    </lineage>
</organism>
<evidence type="ECO:0000313" key="2">
    <source>
        <dbReference type="EMBL" id="WOK92088.1"/>
    </source>
</evidence>